<comment type="caution">
    <text evidence="1">The sequence shown here is derived from an EMBL/GenBank/DDBJ whole genome shotgun (WGS) entry which is preliminary data.</text>
</comment>
<evidence type="ECO:0000313" key="1">
    <source>
        <dbReference type="EMBL" id="KAJ8618586.1"/>
    </source>
</evidence>
<proteinExistence type="predicted"/>
<name>A0ACC2KBY5_PERAE</name>
<sequence length="813" mass="90678">MLHLDLRIRCVLPFTFKSSYILFCYNAKTPLNSVNGFHSESPSSSLQTFSPLSSNPTPREYPSAFASALIYSSNTKTPFLGIQNHAQLIKFGFSNDRFYQNNLISMYSKCGDLSSAFEVFDEMPDRNLVSWTSMISGSIQNDEFEMGLELFLEMMRSGLCPNEFAFGSVLKACASMEACQLGSSLHCAALKVGIEANEFVGSSLVDMYAKCGDVEMAELVFEQMNNRDTACWNAMIGGYALNECSRKAIDLLSFMHQNRVIADQFTFAGALKGCSSSDGLKFGQQIHGLVIQNELEMSSSVMNSLVNMYFKADRKDCALMVFNRMKQRDLISWNTVITGYAQSANVREVVGLFSKMFSTGLRPNRVTFSILFRLCGITGDLHLGLQFYCLVYHLGFYDNALIRNSTIEMFSRCGAIEVACCIFENLPTRDISAWNEMILGYNLNGCRIEALQLFRDLHELGIEPNEITYSNILGSCCRTEHQEIGRQIHASLIKSGFSYNHFVCCSLINAYARFGTINDPFKIFLGIKLLDLASWGAMISACLQQGCNHEALVLLNSLREAGEKPDEFVFGSTLNACANISALNQSKSIHLHVIITGFESHLCVTSAVVDAYAKCGDIESSRMAFEQLSREGDAILFNTMITAYAQHGLVEKAVELFERMKEANIQPNHVTFVSVISACSHLGLVEQGRKFFDSINLDHGLIPSAENFSCLVDLLARNGFLEESKEVIENMPFEPWPAIWRSFLSGCRIHGNRELGELAAKHLLQLMPNNDAAYILLSRVYAEGGSWEDAAMVRKMMTESGIRKQPGYSWITI</sequence>
<gene>
    <name evidence="1" type="ORF">MRB53_014772</name>
</gene>
<dbReference type="Proteomes" id="UP001234297">
    <property type="component" value="Chromosome 4"/>
</dbReference>
<protein>
    <submittedName>
        <fullName evidence="1">Uncharacterized protein</fullName>
    </submittedName>
</protein>
<dbReference type="EMBL" id="CM056812">
    <property type="protein sequence ID" value="KAJ8618586.1"/>
    <property type="molecule type" value="Genomic_DNA"/>
</dbReference>
<organism evidence="1 2">
    <name type="scientific">Persea americana</name>
    <name type="common">Avocado</name>
    <dbReference type="NCBI Taxonomy" id="3435"/>
    <lineage>
        <taxon>Eukaryota</taxon>
        <taxon>Viridiplantae</taxon>
        <taxon>Streptophyta</taxon>
        <taxon>Embryophyta</taxon>
        <taxon>Tracheophyta</taxon>
        <taxon>Spermatophyta</taxon>
        <taxon>Magnoliopsida</taxon>
        <taxon>Magnoliidae</taxon>
        <taxon>Laurales</taxon>
        <taxon>Lauraceae</taxon>
        <taxon>Persea</taxon>
    </lineage>
</organism>
<evidence type="ECO:0000313" key="2">
    <source>
        <dbReference type="Proteomes" id="UP001234297"/>
    </source>
</evidence>
<reference evidence="1 2" key="1">
    <citation type="journal article" date="2022" name="Hortic Res">
        <title>A haplotype resolved chromosomal level avocado genome allows analysis of novel avocado genes.</title>
        <authorList>
            <person name="Nath O."/>
            <person name="Fletcher S.J."/>
            <person name="Hayward A."/>
            <person name="Shaw L.M."/>
            <person name="Masouleh A.K."/>
            <person name="Furtado A."/>
            <person name="Henry R.J."/>
            <person name="Mitter N."/>
        </authorList>
    </citation>
    <scope>NUCLEOTIDE SEQUENCE [LARGE SCALE GENOMIC DNA]</scope>
    <source>
        <strain evidence="2">cv. Hass</strain>
    </source>
</reference>
<keyword evidence="2" id="KW-1185">Reference proteome</keyword>
<accession>A0ACC2KBY5</accession>